<dbReference type="PRINTS" id="PR01628">
    <property type="entry name" value="LCACHANNELB2"/>
</dbReference>
<comment type="subcellular location">
    <subcellularLocation>
        <location evidence="1">Cell membrane</location>
        <topology evidence="1">Peripheral membrane protein</topology>
        <orientation evidence="1">Cytoplasmic side</orientation>
    </subcellularLocation>
</comment>
<keyword evidence="4" id="KW-0813">Transport</keyword>
<dbReference type="AlphaFoldDB" id="A6JM65"/>
<gene>
    <name evidence="13 15" type="primary">Cacnb2</name>
    <name evidence="13" type="ORF">rCG_55786</name>
</gene>
<evidence type="ECO:0000256" key="2">
    <source>
        <dbReference type="ARBA" id="ARBA00010836"/>
    </source>
</evidence>
<dbReference type="InterPro" id="IPR001452">
    <property type="entry name" value="SH3_domain"/>
</dbReference>
<dbReference type="PROSITE" id="PS50002">
    <property type="entry name" value="SH3"/>
    <property type="match status" value="1"/>
</dbReference>
<dbReference type="GO" id="GO:0005891">
    <property type="term" value="C:voltage-gated calcium channel complex"/>
    <property type="evidence" value="ECO:0007669"/>
    <property type="project" value="InterPro"/>
</dbReference>
<dbReference type="Pfam" id="PF12052">
    <property type="entry name" value="VGCC_beta4Aa_N"/>
    <property type="match status" value="1"/>
</dbReference>
<dbReference type="Gene3D" id="2.30.30.40">
    <property type="entry name" value="SH3 Domains"/>
    <property type="match status" value="1"/>
</dbReference>
<evidence type="ECO:0000256" key="8">
    <source>
        <dbReference type="ARBA" id="ARBA00023065"/>
    </source>
</evidence>
<reference evidence="14" key="1">
    <citation type="submission" date="2005-09" db="EMBL/GenBank/DDBJ databases">
        <authorList>
            <person name="Mural R.J."/>
            <person name="Li P.W."/>
            <person name="Adams M.D."/>
            <person name="Amanatides P.G."/>
            <person name="Baden-Tillson H."/>
            <person name="Barnstead M."/>
            <person name="Chin S.H."/>
            <person name="Dew I."/>
            <person name="Evans C.A."/>
            <person name="Ferriera S."/>
            <person name="Flanigan M."/>
            <person name="Fosler C."/>
            <person name="Glodek A."/>
            <person name="Gu Z."/>
            <person name="Holt R.A."/>
            <person name="Jennings D."/>
            <person name="Kraft C.L."/>
            <person name="Lu F."/>
            <person name="Nguyen T."/>
            <person name="Nusskern D.R."/>
            <person name="Pfannkoch C.M."/>
            <person name="Sitter C."/>
            <person name="Sutton G.G."/>
            <person name="Venter J.C."/>
            <person name="Wang Z."/>
            <person name="Woodage T."/>
            <person name="Zheng X.H."/>
            <person name="Zhong F."/>
        </authorList>
    </citation>
    <scope>NUCLEOTIDE SEQUENCE [LARGE SCALE GENOMIC DNA]</scope>
    <source>
        <strain>BN</strain>
        <strain evidence="14">Sprague-Dawley</strain>
    </source>
</reference>
<dbReference type="CDD" id="cd12040">
    <property type="entry name" value="SH3_CACNB2"/>
    <property type="match status" value="1"/>
</dbReference>
<dbReference type="InterPro" id="IPR035605">
    <property type="entry name" value="CACNB2_SH3"/>
</dbReference>
<dbReference type="InterPro" id="IPR036028">
    <property type="entry name" value="SH3-like_dom_sf"/>
</dbReference>
<evidence type="ECO:0000256" key="4">
    <source>
        <dbReference type="ARBA" id="ARBA00022448"/>
    </source>
</evidence>
<feature type="region of interest" description="Disordered" evidence="11">
    <location>
        <begin position="47"/>
        <end position="75"/>
    </location>
</feature>
<evidence type="ECO:0000313" key="15">
    <source>
        <dbReference type="RGD" id="67385"/>
    </source>
</evidence>
<dbReference type="InterPro" id="IPR046937">
    <property type="entry name" value="CAB1-4_N_A-dom"/>
</dbReference>
<comment type="similarity">
    <text evidence="2">Belongs to the calcium channel beta subunit family.</text>
</comment>
<protein>
    <submittedName>
        <fullName evidence="13">Calcium channel, voltage-dependent, beta 2 subunit, isoform CRA_e</fullName>
    </submittedName>
</protein>
<feature type="compositionally biased region" description="Polar residues" evidence="11">
    <location>
        <begin position="49"/>
        <end position="67"/>
    </location>
</feature>
<keyword evidence="8" id="KW-0406">Ion transport</keyword>
<evidence type="ECO:0000256" key="3">
    <source>
        <dbReference type="ARBA" id="ARBA00022443"/>
    </source>
</evidence>
<dbReference type="PANTHER" id="PTHR11824">
    <property type="entry name" value="VOLTAGE-DEPENDENT CALCIUM CHANNEL BETA SUBUNIT"/>
    <property type="match status" value="1"/>
</dbReference>
<dbReference type="EMBL" id="CH473990">
    <property type="protein sequence ID" value="EDL78740.1"/>
    <property type="molecule type" value="Genomic_DNA"/>
</dbReference>
<dbReference type="GO" id="GO:0005245">
    <property type="term" value="F:voltage-gated calcium channel activity"/>
    <property type="evidence" value="ECO:0007669"/>
    <property type="project" value="InterPro"/>
</dbReference>
<evidence type="ECO:0000256" key="9">
    <source>
        <dbReference type="ARBA" id="ARBA00023136"/>
    </source>
</evidence>
<dbReference type="FunFam" id="2.30.30.40:FF:000015">
    <property type="entry name" value="Voltage-dependent L-type calcium channel subunit beta-2"/>
    <property type="match status" value="1"/>
</dbReference>
<name>A6JM65_RAT</name>
<evidence type="ECO:0000313" key="14">
    <source>
        <dbReference type="Proteomes" id="UP000234681"/>
    </source>
</evidence>
<keyword evidence="5" id="KW-1003">Cell membrane</keyword>
<evidence type="ECO:0000259" key="12">
    <source>
        <dbReference type="PROSITE" id="PS50002"/>
    </source>
</evidence>
<accession>A6JM65</accession>
<evidence type="ECO:0000256" key="5">
    <source>
        <dbReference type="ARBA" id="ARBA00022475"/>
    </source>
</evidence>
<keyword evidence="7" id="KW-0106">Calcium</keyword>
<evidence type="ECO:0000256" key="7">
    <source>
        <dbReference type="ARBA" id="ARBA00022837"/>
    </source>
</evidence>
<dbReference type="InterPro" id="IPR005444">
    <property type="entry name" value="VDCC_L_b2su"/>
</dbReference>
<evidence type="ECO:0000256" key="10">
    <source>
        <dbReference type="PROSITE-ProRule" id="PRU00192"/>
    </source>
</evidence>
<evidence type="ECO:0000313" key="13">
    <source>
        <dbReference type="EMBL" id="EDL78740.1"/>
    </source>
</evidence>
<evidence type="ECO:0000256" key="11">
    <source>
        <dbReference type="SAM" id="MobiDB-lite"/>
    </source>
</evidence>
<feature type="domain" description="SH3" evidence="12">
    <location>
        <begin position="96"/>
        <end position="165"/>
    </location>
</feature>
<evidence type="ECO:0000256" key="6">
    <source>
        <dbReference type="ARBA" id="ARBA00022553"/>
    </source>
</evidence>
<keyword evidence="9" id="KW-0472">Membrane</keyword>
<evidence type="ECO:0000256" key="1">
    <source>
        <dbReference type="ARBA" id="ARBA00004413"/>
    </source>
</evidence>
<dbReference type="RGD" id="67385">
    <property type="gene designation" value="Cacnb2"/>
</dbReference>
<proteinExistence type="inferred from homology"/>
<keyword evidence="6" id="KW-0597">Phosphoprotein</keyword>
<organism evidence="13 14">
    <name type="scientific">Rattus norvegicus</name>
    <name type="common">Rat</name>
    <dbReference type="NCBI Taxonomy" id="10116"/>
    <lineage>
        <taxon>Eukaryota</taxon>
        <taxon>Metazoa</taxon>
        <taxon>Chordata</taxon>
        <taxon>Craniata</taxon>
        <taxon>Vertebrata</taxon>
        <taxon>Euteleostomi</taxon>
        <taxon>Mammalia</taxon>
        <taxon>Eutheria</taxon>
        <taxon>Euarchontoglires</taxon>
        <taxon>Glires</taxon>
        <taxon>Rodentia</taxon>
        <taxon>Myomorpha</taxon>
        <taxon>Muroidea</taxon>
        <taxon>Muridae</taxon>
        <taxon>Murinae</taxon>
        <taxon>Rattus</taxon>
    </lineage>
</organism>
<keyword evidence="3 10" id="KW-0728">SH3 domain</keyword>
<sequence length="192" mass="21746">MMTSVSGKPGDSLHLGNKDIWDTFSMLVKLLLVTSTVLHAAMLKPPKSKNVSWGSADSYTSRPSDSDVSLEEDREAVRREAERQAQAQLEKAKTKPVAFAVRTNVRYSAAQEDDVPVPGMAISFEAKDFLHVKEKFNNDWWIGRLVKEGCEIGFIPSPVKLENMRLQHEQRAKQGKFYSRYEEKKPAVYIKT</sequence>
<dbReference type="Proteomes" id="UP000234681">
    <property type="component" value="Chromosome 17"/>
</dbReference>
<dbReference type="SUPFAM" id="SSF50044">
    <property type="entry name" value="SH3-domain"/>
    <property type="match status" value="1"/>
</dbReference>